<feature type="transmembrane region" description="Helical" evidence="6">
    <location>
        <begin position="455"/>
        <end position="475"/>
    </location>
</feature>
<dbReference type="GO" id="GO:0015297">
    <property type="term" value="F:antiporter activity"/>
    <property type="evidence" value="ECO:0007669"/>
    <property type="project" value="InterPro"/>
</dbReference>
<keyword evidence="9" id="KW-1185">Reference proteome</keyword>
<dbReference type="GO" id="GO:0016020">
    <property type="term" value="C:membrane"/>
    <property type="evidence" value="ECO:0007669"/>
    <property type="project" value="UniProtKB-SubCell"/>
</dbReference>
<keyword evidence="4 6" id="KW-1133">Transmembrane helix</keyword>
<dbReference type="PANTHER" id="PTHR42893:SF46">
    <property type="entry name" value="PROTEIN DETOXIFICATION 44, CHLOROPLASTIC"/>
    <property type="match status" value="1"/>
</dbReference>
<name>A0AAV6KJV4_9ERIC</name>
<evidence type="ECO:0000256" key="7">
    <source>
        <dbReference type="SAM" id="MobiDB-lite"/>
    </source>
</evidence>
<comment type="similarity">
    <text evidence="2 6">Belongs to the multi antimicrobial extrusion (MATE) (TC 2.A.66.1) family.</text>
</comment>
<dbReference type="GO" id="GO:0042910">
    <property type="term" value="F:xenobiotic transmembrane transporter activity"/>
    <property type="evidence" value="ECO:0007669"/>
    <property type="project" value="InterPro"/>
</dbReference>
<feature type="transmembrane region" description="Helical" evidence="6">
    <location>
        <begin position="372"/>
        <end position="394"/>
    </location>
</feature>
<dbReference type="Proteomes" id="UP000823749">
    <property type="component" value="Chromosome 4"/>
</dbReference>
<feature type="transmembrane region" description="Helical" evidence="6">
    <location>
        <begin position="211"/>
        <end position="232"/>
    </location>
</feature>
<evidence type="ECO:0000256" key="4">
    <source>
        <dbReference type="ARBA" id="ARBA00022989"/>
    </source>
</evidence>
<dbReference type="InterPro" id="IPR044644">
    <property type="entry name" value="DinF-like"/>
</dbReference>
<feature type="transmembrane region" description="Helical" evidence="6">
    <location>
        <begin position="252"/>
        <end position="275"/>
    </location>
</feature>
<evidence type="ECO:0000256" key="3">
    <source>
        <dbReference type="ARBA" id="ARBA00022692"/>
    </source>
</evidence>
<feature type="region of interest" description="Disordered" evidence="7">
    <location>
        <begin position="47"/>
        <end position="86"/>
    </location>
</feature>
<evidence type="ECO:0000313" key="9">
    <source>
        <dbReference type="Proteomes" id="UP000823749"/>
    </source>
</evidence>
<dbReference type="EMBL" id="JACTNZ010000004">
    <property type="protein sequence ID" value="KAG5552880.1"/>
    <property type="molecule type" value="Genomic_DNA"/>
</dbReference>
<dbReference type="InterPro" id="IPR002528">
    <property type="entry name" value="MATE_fam"/>
</dbReference>
<dbReference type="PANTHER" id="PTHR42893">
    <property type="entry name" value="PROTEIN DETOXIFICATION 44, CHLOROPLASTIC-RELATED"/>
    <property type="match status" value="1"/>
</dbReference>
<keyword evidence="3 6" id="KW-0812">Transmembrane</keyword>
<feature type="transmembrane region" description="Helical" evidence="6">
    <location>
        <begin position="507"/>
        <end position="529"/>
    </location>
</feature>
<comment type="caution">
    <text evidence="8">The sequence shown here is derived from an EMBL/GenBank/DDBJ whole genome shotgun (WGS) entry which is preliminary data.</text>
</comment>
<proteinExistence type="inferred from homology"/>
<organism evidence="8 9">
    <name type="scientific">Rhododendron griersonianum</name>
    <dbReference type="NCBI Taxonomy" id="479676"/>
    <lineage>
        <taxon>Eukaryota</taxon>
        <taxon>Viridiplantae</taxon>
        <taxon>Streptophyta</taxon>
        <taxon>Embryophyta</taxon>
        <taxon>Tracheophyta</taxon>
        <taxon>Spermatophyta</taxon>
        <taxon>Magnoliopsida</taxon>
        <taxon>eudicotyledons</taxon>
        <taxon>Gunneridae</taxon>
        <taxon>Pentapetalae</taxon>
        <taxon>asterids</taxon>
        <taxon>Ericales</taxon>
        <taxon>Ericaceae</taxon>
        <taxon>Ericoideae</taxon>
        <taxon>Rhodoreae</taxon>
        <taxon>Rhododendron</taxon>
    </lineage>
</organism>
<feature type="transmembrane region" description="Helical" evidence="6">
    <location>
        <begin position="481"/>
        <end position="500"/>
    </location>
</feature>
<dbReference type="Pfam" id="PF01554">
    <property type="entry name" value="MatE"/>
    <property type="match status" value="1"/>
</dbReference>
<evidence type="ECO:0000256" key="5">
    <source>
        <dbReference type="ARBA" id="ARBA00023136"/>
    </source>
</evidence>
<accession>A0AAV6KJV4</accession>
<comment type="subcellular location">
    <subcellularLocation>
        <location evidence="1">Membrane</location>
        <topology evidence="1">Multi-pass membrane protein</topology>
    </subcellularLocation>
</comment>
<dbReference type="AlphaFoldDB" id="A0AAV6KJV4"/>
<comment type="caution">
    <text evidence="6">Lacks conserved residue(s) required for the propagation of feature annotation.</text>
</comment>
<sequence length="547" mass="58366">MASGLTHHLFCIQSLHHQFRCSYYSTTPPCKASILLPNPNLSLRLRTKSAPRESPSTSLERSAQEPETPISSNRVKSPDPSPGSNSSLDSISLLLRPLRDGLKVDQLGLEILSIALPVALALAADPLTSLVDTAFVGRLGSVELAAVGVSVSVFNLVSKLFNVPLLNITTSFVAEEQALVPKSRDESHQIDQDDVTDHKSKKILPSVSTSLALAAGIGVAEALALFVGSGFLMNTMGIPADSPMRVPAEQFLSLRAFGAPPIVIALAAQGTFRGFKDTKTPLCVKICGFYLPSSEIAFLVFDNCLLWISAAGNLLNAILDPILIFIFGLGIGGAAIATVISEYLIAVILLWKLNSKVLLVSPKIDGGRVFRYLKSGGLLITRSLAVLVTMTLATSMAAREGPIAMAGHQICLQVWLAVSLLTDALALAGQALLAGDYSQGDYGKARQVVNRIIQFVAGSQPINALAFVLDGLYYGVSDFGYAAYSMVLVGMISSVFLVIAAPLYGLAGVWTGLFLFMTLRVVAGIWRLGTKAGPWKFLWSEMEQENT</sequence>
<feature type="transmembrane region" description="Helical" evidence="6">
    <location>
        <begin position="322"/>
        <end position="351"/>
    </location>
</feature>
<keyword evidence="5 6" id="KW-0472">Membrane</keyword>
<evidence type="ECO:0000256" key="1">
    <source>
        <dbReference type="ARBA" id="ARBA00004141"/>
    </source>
</evidence>
<evidence type="ECO:0000256" key="6">
    <source>
        <dbReference type="RuleBase" id="RU004914"/>
    </source>
</evidence>
<reference evidence="8" key="1">
    <citation type="submission" date="2020-08" db="EMBL/GenBank/DDBJ databases">
        <title>Plant Genome Project.</title>
        <authorList>
            <person name="Zhang R.-G."/>
        </authorList>
    </citation>
    <scope>NUCLEOTIDE SEQUENCE</scope>
    <source>
        <strain evidence="8">WSP0</strain>
        <tissue evidence="8">Leaf</tissue>
    </source>
</reference>
<protein>
    <recommendedName>
        <fullName evidence="6">Protein DETOXIFICATION</fullName>
    </recommendedName>
    <alternativeName>
        <fullName evidence="6">Multidrug and toxic compound extrusion protein</fullName>
    </alternativeName>
</protein>
<feature type="transmembrane region" description="Helical" evidence="6">
    <location>
        <begin position="414"/>
        <end position="434"/>
    </location>
</feature>
<evidence type="ECO:0000256" key="2">
    <source>
        <dbReference type="ARBA" id="ARBA00010199"/>
    </source>
</evidence>
<feature type="transmembrane region" description="Helical" evidence="6">
    <location>
        <begin position="287"/>
        <end position="310"/>
    </location>
</feature>
<gene>
    <name evidence="8" type="ORF">RHGRI_010853</name>
</gene>
<evidence type="ECO:0000313" key="8">
    <source>
        <dbReference type="EMBL" id="KAG5552880.1"/>
    </source>
</evidence>
<dbReference type="CDD" id="cd13136">
    <property type="entry name" value="MATE_DinF_like"/>
    <property type="match status" value="1"/>
</dbReference>